<evidence type="ECO:0000256" key="1">
    <source>
        <dbReference type="ARBA" id="ARBA00010562"/>
    </source>
</evidence>
<sequence>MAGTTTSMSIRMDRAVKEQSQQLFKALGMDMTTAINIFLRQALIKKGLPFEVTAEGADSILMQRLAEADNDHDIHGPFNTVQALMEDLNAND</sequence>
<dbReference type="STRING" id="82374.NZ47_05770"/>
<keyword evidence="4" id="KW-1185">Reference proteome</keyword>
<dbReference type="RefSeq" id="WP_039207448.1">
    <property type="nucleotide sequence ID" value="NZ_JSCE01000117.1"/>
</dbReference>
<dbReference type="InterPro" id="IPR007337">
    <property type="entry name" value="RelB/DinJ"/>
</dbReference>
<dbReference type="Gene3D" id="1.10.1220.10">
    <property type="entry name" value="Met repressor-like"/>
    <property type="match status" value="1"/>
</dbReference>
<dbReference type="EMBL" id="JSCE01000117">
    <property type="protein sequence ID" value="KHM52282.1"/>
    <property type="molecule type" value="Genomic_DNA"/>
</dbReference>
<dbReference type="GO" id="GO:0006355">
    <property type="term" value="P:regulation of DNA-templated transcription"/>
    <property type="evidence" value="ECO:0007669"/>
    <property type="project" value="InterPro"/>
</dbReference>
<dbReference type="Pfam" id="PF04221">
    <property type="entry name" value="RelB"/>
    <property type="match status" value="1"/>
</dbReference>
<evidence type="ECO:0000256" key="2">
    <source>
        <dbReference type="ARBA" id="ARBA00022649"/>
    </source>
</evidence>
<keyword evidence="2" id="KW-1277">Toxin-antitoxin system</keyword>
<protein>
    <submittedName>
        <fullName evidence="3">Addiction module antitoxin RelB</fullName>
    </submittedName>
</protein>
<reference evidence="3 4" key="1">
    <citation type="journal article" date="2013" name="PLoS ONE">
        <title>Identification and characterization of three novel lipases belonging to families II and V from Anaerovibrio lipolyticus 5ST.</title>
        <authorList>
            <person name="Prive F."/>
            <person name="Kaderbhai N.N."/>
            <person name="Girdwood S."/>
            <person name="Worgan H.J."/>
            <person name="Pinloche E."/>
            <person name="Scollan N.D."/>
            <person name="Huws S.A."/>
            <person name="Newbold C.J."/>
        </authorList>
    </citation>
    <scope>NUCLEOTIDE SEQUENCE [LARGE SCALE GENOMIC DNA]</scope>
    <source>
        <strain evidence="3 4">5S</strain>
    </source>
</reference>
<dbReference type="NCBIfam" id="TIGR02384">
    <property type="entry name" value="RelB_DinJ"/>
    <property type="match status" value="1"/>
</dbReference>
<organism evidence="3 4">
    <name type="scientific">Anaerovibrio lipolyticus</name>
    <dbReference type="NCBI Taxonomy" id="82374"/>
    <lineage>
        <taxon>Bacteria</taxon>
        <taxon>Bacillati</taxon>
        <taxon>Bacillota</taxon>
        <taxon>Negativicutes</taxon>
        <taxon>Selenomonadales</taxon>
        <taxon>Selenomonadaceae</taxon>
        <taxon>Anaerovibrio</taxon>
    </lineage>
</organism>
<dbReference type="PANTHER" id="PTHR38781:SF1">
    <property type="entry name" value="ANTITOXIN DINJ-RELATED"/>
    <property type="match status" value="1"/>
</dbReference>
<accession>A0A0B2K2D8</accession>
<gene>
    <name evidence="3" type="ORF">NZ47_05770</name>
</gene>
<dbReference type="PANTHER" id="PTHR38781">
    <property type="entry name" value="ANTITOXIN DINJ-RELATED"/>
    <property type="match status" value="1"/>
</dbReference>
<evidence type="ECO:0000313" key="4">
    <source>
        <dbReference type="Proteomes" id="UP000030993"/>
    </source>
</evidence>
<evidence type="ECO:0000313" key="3">
    <source>
        <dbReference type="EMBL" id="KHM52282.1"/>
    </source>
</evidence>
<dbReference type="InterPro" id="IPR013321">
    <property type="entry name" value="Arc_rbn_hlx_hlx"/>
</dbReference>
<name>A0A0B2K2D8_9FIRM</name>
<dbReference type="AlphaFoldDB" id="A0A0B2K2D8"/>
<comment type="caution">
    <text evidence="3">The sequence shown here is derived from an EMBL/GenBank/DDBJ whole genome shotgun (WGS) entry which is preliminary data.</text>
</comment>
<comment type="similarity">
    <text evidence="1">Belongs to the RelB/DinJ antitoxin family.</text>
</comment>
<dbReference type="Proteomes" id="UP000030993">
    <property type="component" value="Unassembled WGS sequence"/>
</dbReference>
<dbReference type="GO" id="GO:0006351">
    <property type="term" value="P:DNA-templated transcription"/>
    <property type="evidence" value="ECO:0007669"/>
    <property type="project" value="TreeGrafter"/>
</dbReference>
<proteinExistence type="inferred from homology"/>